<organism evidence="1 2">
    <name type="scientific">Streptomyces meridianus</name>
    <dbReference type="NCBI Taxonomy" id="2938945"/>
    <lineage>
        <taxon>Bacteria</taxon>
        <taxon>Bacillati</taxon>
        <taxon>Actinomycetota</taxon>
        <taxon>Actinomycetes</taxon>
        <taxon>Kitasatosporales</taxon>
        <taxon>Streptomycetaceae</taxon>
        <taxon>Streptomyces</taxon>
    </lineage>
</organism>
<dbReference type="EMBL" id="JAMQGM010000014">
    <property type="protein sequence ID" value="MCM2576881.1"/>
    <property type="molecule type" value="Genomic_DNA"/>
</dbReference>
<dbReference type="GO" id="GO:0032259">
    <property type="term" value="P:methylation"/>
    <property type="evidence" value="ECO:0007669"/>
    <property type="project" value="UniProtKB-KW"/>
</dbReference>
<evidence type="ECO:0000313" key="2">
    <source>
        <dbReference type="Proteomes" id="UP001167160"/>
    </source>
</evidence>
<evidence type="ECO:0000313" key="1">
    <source>
        <dbReference type="EMBL" id="MCM2576881.1"/>
    </source>
</evidence>
<dbReference type="Pfam" id="PF13489">
    <property type="entry name" value="Methyltransf_23"/>
    <property type="match status" value="1"/>
</dbReference>
<sequence length="189" mass="19979">MDRGTGFLAGAAGPRLTVLEGDVSSPAFASGRFDLVHARFLLMHLRGRAEVMRRLAAAVAPGGVLVLSDAIDLTTEDAPDSDDRSAMLAMWQALRGTIGTDNRWVPESPGLLHAAGLTDIGAEVHVPPLTADEPIARFWPDTWARIRPSMPATGLVTDEGIDAAVRALGSRSFAGMSPGMITAWGRRPA</sequence>
<dbReference type="RefSeq" id="WP_251410676.1">
    <property type="nucleotide sequence ID" value="NZ_JAMQGM010000014.1"/>
</dbReference>
<protein>
    <submittedName>
        <fullName evidence="1">Methyltransferase domain-containing protein</fullName>
    </submittedName>
</protein>
<keyword evidence="1" id="KW-0489">Methyltransferase</keyword>
<dbReference type="GO" id="GO:0008168">
    <property type="term" value="F:methyltransferase activity"/>
    <property type="evidence" value="ECO:0007669"/>
    <property type="project" value="UniProtKB-KW"/>
</dbReference>
<name>A0ABT0X2W4_9ACTN</name>
<accession>A0ABT0X2W4</accession>
<dbReference type="Proteomes" id="UP001167160">
    <property type="component" value="Unassembled WGS sequence"/>
</dbReference>
<dbReference type="SUPFAM" id="SSF53335">
    <property type="entry name" value="S-adenosyl-L-methionine-dependent methyltransferases"/>
    <property type="match status" value="1"/>
</dbReference>
<comment type="caution">
    <text evidence="1">The sequence shown here is derived from an EMBL/GenBank/DDBJ whole genome shotgun (WGS) entry which is preliminary data.</text>
</comment>
<gene>
    <name evidence="1" type="ORF">M1E25_05840</name>
</gene>
<keyword evidence="2" id="KW-1185">Reference proteome</keyword>
<proteinExistence type="predicted"/>
<keyword evidence="1" id="KW-0808">Transferase</keyword>
<dbReference type="InterPro" id="IPR029063">
    <property type="entry name" value="SAM-dependent_MTases_sf"/>
</dbReference>
<reference evidence="1" key="1">
    <citation type="journal article" date="2023" name="Int. J. Syst. Evol. Microbiol.">
        <title>Streptomyces meridianus sp. nov. isolated from brackish water of the Tagus estuary in Alcochete, Portugal.</title>
        <authorList>
            <person name="Santos J.D.N."/>
            <person name="Klimek D."/>
            <person name="Calusinska M."/>
            <person name="Lobo Da Cunha A."/>
            <person name="Catita J."/>
            <person name="Goncalves H."/>
            <person name="Gonzalez I."/>
            <person name="Reyes F."/>
            <person name="Lage O.M."/>
        </authorList>
    </citation>
    <scope>NUCLEOTIDE SEQUENCE</scope>
    <source>
        <strain evidence="1">MTZ3.1</strain>
    </source>
</reference>
<dbReference type="Gene3D" id="3.40.50.150">
    <property type="entry name" value="Vaccinia Virus protein VP39"/>
    <property type="match status" value="1"/>
</dbReference>